<feature type="transmembrane region" description="Helical" evidence="6">
    <location>
        <begin position="70"/>
        <end position="88"/>
    </location>
</feature>
<dbReference type="EMBL" id="CP080333">
    <property type="protein sequence ID" value="QYL17051.1"/>
    <property type="molecule type" value="Genomic_DNA"/>
</dbReference>
<evidence type="ECO:0000313" key="7">
    <source>
        <dbReference type="EMBL" id="QYL17051.1"/>
    </source>
</evidence>
<keyword evidence="2" id="KW-1003">Cell membrane</keyword>
<name>A0ABX8VGY0_9MYCO</name>
<dbReference type="InterPro" id="IPR005171">
    <property type="entry name" value="Cyt_c_oxidase_su4_prok"/>
</dbReference>
<gene>
    <name evidence="7" type="ORF">K0O64_00175</name>
</gene>
<evidence type="ECO:0000256" key="3">
    <source>
        <dbReference type="ARBA" id="ARBA00022692"/>
    </source>
</evidence>
<accession>A0ABX8VGY0</accession>
<feature type="transmembrane region" description="Helical" evidence="6">
    <location>
        <begin position="31"/>
        <end position="49"/>
    </location>
</feature>
<keyword evidence="5 6" id="KW-0472">Membrane</keyword>
<evidence type="ECO:0000256" key="1">
    <source>
        <dbReference type="ARBA" id="ARBA00004651"/>
    </source>
</evidence>
<evidence type="ECO:0000313" key="8">
    <source>
        <dbReference type="Proteomes" id="UP000825367"/>
    </source>
</evidence>
<sequence>MSGERTVTWTWLALMAITIGSWWLAPAHAHGVASASVVVTCVVLALAAVKARLIIRQFMEVRAAPRWLKGATDAWLGVLITTVLVIYLV</sequence>
<dbReference type="Pfam" id="PF03626">
    <property type="entry name" value="COX4_pro"/>
    <property type="match status" value="1"/>
</dbReference>
<keyword evidence="3 6" id="KW-0812">Transmembrane</keyword>
<proteinExistence type="predicted"/>
<keyword evidence="8" id="KW-1185">Reference proteome</keyword>
<evidence type="ECO:0000256" key="2">
    <source>
        <dbReference type="ARBA" id="ARBA00022475"/>
    </source>
</evidence>
<evidence type="ECO:0000256" key="5">
    <source>
        <dbReference type="ARBA" id="ARBA00023136"/>
    </source>
</evidence>
<protein>
    <submittedName>
        <fullName evidence="7">Cytochrome C oxidase subunit IV family protein</fullName>
    </submittedName>
</protein>
<dbReference type="RefSeq" id="WP_071948308.1">
    <property type="nucleotide sequence ID" value="NZ_BAAAVX010000002.1"/>
</dbReference>
<reference evidence="7 8" key="1">
    <citation type="submission" date="2021-07" db="EMBL/GenBank/DDBJ databases">
        <title>Whole genome sequencing of non-tuberculosis mycobacteria type-strains.</title>
        <authorList>
            <person name="Igarashi Y."/>
            <person name="Osugi A."/>
            <person name="Mitarai S."/>
        </authorList>
    </citation>
    <scope>NUCLEOTIDE SEQUENCE [LARGE SCALE GENOMIC DNA]</scope>
    <source>
        <strain evidence="7 8">JCM 16370</strain>
    </source>
</reference>
<comment type="subcellular location">
    <subcellularLocation>
        <location evidence="1">Cell membrane</location>
        <topology evidence="1">Multi-pass membrane protein</topology>
    </subcellularLocation>
</comment>
<dbReference type="Proteomes" id="UP000825367">
    <property type="component" value="Chromosome"/>
</dbReference>
<organism evidence="7 8">
    <name type="scientific">Mycolicibacterium pallens</name>
    <dbReference type="NCBI Taxonomy" id="370524"/>
    <lineage>
        <taxon>Bacteria</taxon>
        <taxon>Bacillati</taxon>
        <taxon>Actinomycetota</taxon>
        <taxon>Actinomycetes</taxon>
        <taxon>Mycobacteriales</taxon>
        <taxon>Mycobacteriaceae</taxon>
        <taxon>Mycolicibacterium</taxon>
    </lineage>
</organism>
<keyword evidence="4 6" id="KW-1133">Transmembrane helix</keyword>
<feature type="transmembrane region" description="Helical" evidence="6">
    <location>
        <begin position="7"/>
        <end position="25"/>
    </location>
</feature>
<evidence type="ECO:0000256" key="4">
    <source>
        <dbReference type="ARBA" id="ARBA00022989"/>
    </source>
</evidence>
<evidence type="ECO:0000256" key="6">
    <source>
        <dbReference type="SAM" id="Phobius"/>
    </source>
</evidence>